<organism evidence="4 5">
    <name type="scientific">Rotaria sordida</name>
    <dbReference type="NCBI Taxonomy" id="392033"/>
    <lineage>
        <taxon>Eukaryota</taxon>
        <taxon>Metazoa</taxon>
        <taxon>Spiralia</taxon>
        <taxon>Gnathifera</taxon>
        <taxon>Rotifera</taxon>
        <taxon>Eurotatoria</taxon>
        <taxon>Bdelloidea</taxon>
        <taxon>Philodinida</taxon>
        <taxon>Philodinidae</taxon>
        <taxon>Rotaria</taxon>
    </lineage>
</organism>
<comment type="caution">
    <text evidence="4">The sequence shown here is derived from an EMBL/GenBank/DDBJ whole genome shotgun (WGS) entry which is preliminary data.</text>
</comment>
<dbReference type="PROSITE" id="PS50966">
    <property type="entry name" value="ZF_SWIM"/>
    <property type="match status" value="1"/>
</dbReference>
<protein>
    <recommendedName>
        <fullName evidence="3">SWIM-type domain-containing protein</fullName>
    </recommendedName>
</protein>
<evidence type="ECO:0000256" key="2">
    <source>
        <dbReference type="SAM" id="MobiDB-lite"/>
    </source>
</evidence>
<evidence type="ECO:0000313" key="4">
    <source>
        <dbReference type="EMBL" id="CAF1535615.1"/>
    </source>
</evidence>
<keyword evidence="1" id="KW-0479">Metal-binding</keyword>
<dbReference type="Proteomes" id="UP000663889">
    <property type="component" value="Unassembled WGS sequence"/>
</dbReference>
<name>A0A815VWJ7_9BILA</name>
<dbReference type="InterPro" id="IPR007527">
    <property type="entry name" value="Znf_SWIM"/>
</dbReference>
<evidence type="ECO:0000256" key="1">
    <source>
        <dbReference type="PROSITE-ProRule" id="PRU00325"/>
    </source>
</evidence>
<dbReference type="AlphaFoldDB" id="A0A815VWJ7"/>
<keyword evidence="1" id="KW-0863">Zinc-finger</keyword>
<dbReference type="GO" id="GO:0008270">
    <property type="term" value="F:zinc ion binding"/>
    <property type="evidence" value="ECO:0007669"/>
    <property type="project" value="UniProtKB-KW"/>
</dbReference>
<sequence>MLLNSNSLKEDNDMMHEEYGERKNGNSPNDEFDDEMMDDNKSNENDSNGSCEDFDDKQDDNKSNENDSNSSCEDFDDKHDDQLMDNNEFDGDGSHHSYADFDDESNTVSIGNKSTSARQNSLKLSVGVAIASKSQCCVCSIKLIPPTVTVKKEDRDNMFVKLTPSAADDFIIARMNSLRTKSNALQTRLIDHQLTRNSIWDVIDLDHLAVTFPKLSLSDIRTLTLGVYQLRRARSYAEEHAGSTDLTDPNVEFPIQQCTQVDARDIIRIRFQSAHKQSRQYFTYIQFNPNQIIGWYCTCKGGPRIVGCCSHVASAIWFLAYERYQLKTNKQPSSTNSNTLHNSDSISDYEYSSDDNDEVTYYSL</sequence>
<feature type="domain" description="SWIM-type" evidence="3">
    <location>
        <begin position="281"/>
        <end position="320"/>
    </location>
</feature>
<dbReference type="EMBL" id="CAJNOU010008231">
    <property type="protein sequence ID" value="CAF1535615.1"/>
    <property type="molecule type" value="Genomic_DNA"/>
</dbReference>
<reference evidence="4" key="1">
    <citation type="submission" date="2021-02" db="EMBL/GenBank/DDBJ databases">
        <authorList>
            <person name="Nowell W R."/>
        </authorList>
    </citation>
    <scope>NUCLEOTIDE SEQUENCE</scope>
</reference>
<feature type="compositionally biased region" description="Polar residues" evidence="2">
    <location>
        <begin position="330"/>
        <end position="341"/>
    </location>
</feature>
<evidence type="ECO:0000313" key="5">
    <source>
        <dbReference type="Proteomes" id="UP000663889"/>
    </source>
</evidence>
<feature type="region of interest" description="Disordered" evidence="2">
    <location>
        <begin position="330"/>
        <end position="357"/>
    </location>
</feature>
<feature type="region of interest" description="Disordered" evidence="2">
    <location>
        <begin position="1"/>
        <end position="104"/>
    </location>
</feature>
<gene>
    <name evidence="4" type="ORF">SEV965_LOCUS37805</name>
</gene>
<keyword evidence="1" id="KW-0862">Zinc</keyword>
<feature type="compositionally biased region" description="Basic and acidic residues" evidence="2">
    <location>
        <begin position="8"/>
        <end position="24"/>
    </location>
</feature>
<evidence type="ECO:0000259" key="3">
    <source>
        <dbReference type="PROSITE" id="PS50966"/>
    </source>
</evidence>
<accession>A0A815VWJ7</accession>
<proteinExistence type="predicted"/>